<keyword evidence="2" id="KW-1185">Reference proteome</keyword>
<dbReference type="Proteomes" id="UP000503540">
    <property type="component" value="Chromosome"/>
</dbReference>
<evidence type="ECO:0000313" key="1">
    <source>
        <dbReference type="EMBL" id="QIS13258.1"/>
    </source>
</evidence>
<proteinExistence type="predicted"/>
<name>A0A6G9YJ93_9NOCA</name>
<protein>
    <submittedName>
        <fullName evidence="1">Uncharacterized protein</fullName>
    </submittedName>
</protein>
<accession>A0A6G9YJ93</accession>
<organism evidence="1 2">
    <name type="scientific">Nocardia arthritidis</name>
    <dbReference type="NCBI Taxonomy" id="228602"/>
    <lineage>
        <taxon>Bacteria</taxon>
        <taxon>Bacillati</taxon>
        <taxon>Actinomycetota</taxon>
        <taxon>Actinomycetes</taxon>
        <taxon>Mycobacteriales</taxon>
        <taxon>Nocardiaceae</taxon>
        <taxon>Nocardia</taxon>
    </lineage>
</organism>
<reference evidence="1 2" key="1">
    <citation type="journal article" date="2019" name="ACS Chem. Biol.">
        <title>Identification and Mobilization of a Cryptic Antibiotic Biosynthesis Gene Locus from a Human-Pathogenic Nocardia Isolate.</title>
        <authorList>
            <person name="Herisse M."/>
            <person name="Ishida K."/>
            <person name="Porter J.L."/>
            <person name="Howden B."/>
            <person name="Hertweck C."/>
            <person name="Stinear T.P."/>
            <person name="Pidot S.J."/>
        </authorList>
    </citation>
    <scope>NUCLEOTIDE SEQUENCE [LARGE SCALE GENOMIC DNA]</scope>
    <source>
        <strain evidence="1 2">AUSMDU00012717</strain>
    </source>
</reference>
<evidence type="ECO:0000313" key="2">
    <source>
        <dbReference type="Proteomes" id="UP000503540"/>
    </source>
</evidence>
<dbReference type="KEGG" id="nah:F5544_27020"/>
<gene>
    <name evidence="1" type="ORF">F5544_27020</name>
</gene>
<dbReference type="AlphaFoldDB" id="A0A6G9YJ93"/>
<dbReference type="EMBL" id="CP046172">
    <property type="protein sequence ID" value="QIS13258.1"/>
    <property type="molecule type" value="Genomic_DNA"/>
</dbReference>
<sequence length="158" mass="17249">MGIISFIVIMIVASKSGIRKREQAQANQANEVIPGRPTRAPLHWLTSNEREALLHRRLRDAMAALRTVIPFDNGMGLNLRADLEQSALAVDDHIVALYGVAPALRGNLLMTALHAVQAIEAGVAQYSEAVTQGNVAQLDQVRKQLAMVAEIQRSFGPY</sequence>